<comment type="caution">
    <text evidence="1">The sequence shown here is derived from an EMBL/GenBank/DDBJ whole genome shotgun (WGS) entry which is preliminary data.</text>
</comment>
<dbReference type="OrthoDB" id="409772at2759"/>
<organism evidence="1 2">
    <name type="scientific">Symbiodinium microadriaticum</name>
    <name type="common">Dinoflagellate</name>
    <name type="synonym">Zooxanthella microadriatica</name>
    <dbReference type="NCBI Taxonomy" id="2951"/>
    <lineage>
        <taxon>Eukaryota</taxon>
        <taxon>Sar</taxon>
        <taxon>Alveolata</taxon>
        <taxon>Dinophyceae</taxon>
        <taxon>Suessiales</taxon>
        <taxon>Symbiodiniaceae</taxon>
        <taxon>Symbiodinium</taxon>
    </lineage>
</organism>
<name>A0A1Q9E7G5_SYMMI</name>
<gene>
    <name evidence="1" type="ORF">AK812_SmicGene13695</name>
</gene>
<dbReference type="Proteomes" id="UP000186817">
    <property type="component" value="Unassembled WGS sequence"/>
</dbReference>
<accession>A0A1Q9E7G5</accession>
<proteinExistence type="predicted"/>
<dbReference type="AlphaFoldDB" id="A0A1Q9E7G5"/>
<evidence type="ECO:0000313" key="1">
    <source>
        <dbReference type="EMBL" id="OLQ03368.1"/>
    </source>
</evidence>
<dbReference type="EMBL" id="LSRX01000238">
    <property type="protein sequence ID" value="OLQ03368.1"/>
    <property type="molecule type" value="Genomic_DNA"/>
</dbReference>
<sequence length="122" mass="13215">MPLCHLAAPAQVDLQVVEVRNQRTVDLLDESRAGHLAFAGAMLLSNTGLVHVPGVQLDIVLYKPDTGDNPFIEGACTRRVKDSRDFLRSLNSAFTASEVGVAIAFVLKIHMKTFAAIEIENG</sequence>
<evidence type="ECO:0000313" key="2">
    <source>
        <dbReference type="Proteomes" id="UP000186817"/>
    </source>
</evidence>
<protein>
    <submittedName>
        <fullName evidence="1">Uncharacterized protein</fullName>
    </submittedName>
</protein>
<reference evidence="1 2" key="1">
    <citation type="submission" date="2016-02" db="EMBL/GenBank/DDBJ databases">
        <title>Genome analysis of coral dinoflagellate symbionts highlights evolutionary adaptations to a symbiotic lifestyle.</title>
        <authorList>
            <person name="Aranda M."/>
            <person name="Li Y."/>
            <person name="Liew Y.J."/>
            <person name="Baumgarten S."/>
            <person name="Simakov O."/>
            <person name="Wilson M."/>
            <person name="Piel J."/>
            <person name="Ashoor H."/>
            <person name="Bougouffa S."/>
            <person name="Bajic V.B."/>
            <person name="Ryu T."/>
            <person name="Ravasi T."/>
            <person name="Bayer T."/>
            <person name="Micklem G."/>
            <person name="Kim H."/>
            <person name="Bhak J."/>
            <person name="Lajeunesse T.C."/>
            <person name="Voolstra C.R."/>
        </authorList>
    </citation>
    <scope>NUCLEOTIDE SEQUENCE [LARGE SCALE GENOMIC DNA]</scope>
    <source>
        <strain evidence="1 2">CCMP2467</strain>
    </source>
</reference>
<keyword evidence="2" id="KW-1185">Reference proteome</keyword>